<evidence type="ECO:0000313" key="4">
    <source>
        <dbReference type="Proteomes" id="UP000038009"/>
    </source>
</evidence>
<sequence>MSYPNASIYSDVADVLDSIRDNVEAYLTIMEEEDAQASTESTGSSNEHSLVTAAMVNSPCRLYIKKNGPLVIGLSESVQSVLSDLVEKERQTLCDASPQAQQHTSAGSAVDAARSEAVRTLATRKLGQLMENAHTMHRVVKQQQQQRRSQRFGTPLRAPADNGANGNDMRMKQHLRVITHDLEDTEHLLRIVFPEVPPPSVILSPTAAAPSAPSSSLTQDRLRSPPPAFSHSGRSYSPERHVTAAASAYSSSCTPRHSVSTAPYVRRSESVDTSRMPRLSSPNESNLASYDVGDITRVSALTGRTEDSVLCSPDASRLSSPLSTPTQTAGPPKSSRGCLEVDGNYSSAGEGHDSDVHEHGSPSSFSNVLEPSSQATRGGLTSNPVFCRPSAGNNGSSMDHSGDGTSSAFNRALMSGGRTLSGVFSGVMQLASFSSQPPLPTAYAADSANSSTITTDSKEAKGHGNKTSTRVDGVSSRKARVQGDSPLPSSPPIKEGRGARQYDGAMQTIAAAEVPRGILKTSSSRLGSPPAMVEGNNGRNSASRSSGLTSPGTSRPVVQFADDVLDHTNAEKGGNGADNYYYSSSSGSTASEIFGNSYGSDGGYGRANGPLTETRHPHSTNESSSGSIGSGRLRGLPAGLPPRSPRQADVLPFQASVVGGQRPPLAPTPSSSCCLLTPTRNVWVTTTHSQRLPGELWGDIVKANRNAVEEVWREDVIDLFNYGEPEPVLFLDDVTDIRFNFVDGHLYIRFDLEHQRSLNESEINLRLSLCSYPFMTGLYEDYFSEYQAQEFDPIEDSSSTKRNSSTPMRDSTWLDASTLSSPYRESRGDRSEPARPATTVNLSLPALQTLDSFTHEDYASAVSPLSIPTDNDDSRTASITGESAASFPFTPKSGSKAALPPLSEAFIATADDRMPKRRSSSATTAVSTTPTSPTQAATVLLGSNSNGGVSLAIAPRRNASRSEDNLNTAAYASAVRTSSSSSLSLPGGPSPTSFAVVARQRDGASSSPHTSSSAASTPSSVSKVRSHVHTIRIPGQHWEAVTGRVPENNLNDVFAVDVGAALGVLPQEARASCQRIRFYLDSNLVVKFRWCNAELPRPGAVLLTAAEVEARLADYSFPSLRQVYAETCSALRLSDNIASGVAEAKEATSDERKLLKEDLEGSLSSIPEAQCTLPKVAELDETPLLESDRMKYSADMQHRGEGAPSCSSSVSPSSHSLDIHVTITQGKKATPAHTHKCEATTVTPTTTAGKEPIARSHEAAKVDAEAAPSPRESSPDPVAATHLTRIGRRHANTPAEAKPSATIPQPTKLSIEPSRSRSSQQHTNALPPPSNCMSSNVTLPATAASAAPRERMQNHSNDSVTRVRSPLRGTGSSTHAQAVSAAATTSTATTTLNRLARQHHVTLKTLLQWNPSLAQIDPNKLIPFPDSLAEPRVAPPPSALKNTTAITPATNATAAERASSKPESQTSADTQPTPAEAAIASTQPSAIPRHTSALRHNEGGIVASLRYRPRLAPKEGSTAHMTSACAPTATSQRNPSHLTVAEPASAHHADPSTTAAGKPEELPKRTMSIPIASRLPPPLSVDDIEARRTPRNAPGAPSAIPLVVVAAAKSTPQPKPSSTSSTSTAAAAVPAADNPRSGNCAGASDSLKHAAPSHAASAEKQSIGEAATAIARHHSNGSTKKQPSSAPRAREASPRSAQAAAGAAQPDHKVYHLPPEILGLDPMLLPSGKVHITSGSLSVPRSARRQQPGLLGGQDTGHSISSRIHVSGHGRDPENVSALIAERVLGLRLSGLTVESVRRRGVAAEAGIQVGDTLRTMDGQILGSESDFYRGVHHNNQQQQSDNTGEHTLFVTAVNARGAPVTYRLCLPPPCSADGTAVPSSSALLAPSAQQRQLPAQSGRTASVQARLALQSAALPRSLAAAASSRITAAMKRGEQVEAIPVTRTRVNSVGVATREIRAPRSYSSRVLRGTNAPEKVHTTASGAPASLSVRQLGHDNGSATRARAQP</sequence>
<dbReference type="InterPro" id="IPR001478">
    <property type="entry name" value="PDZ"/>
</dbReference>
<dbReference type="InterPro" id="IPR056614">
    <property type="entry name" value="FAZ1_cons"/>
</dbReference>
<feature type="region of interest" description="Disordered" evidence="1">
    <location>
        <begin position="1734"/>
        <end position="1772"/>
    </location>
</feature>
<dbReference type="OMA" id="PHTVRIP"/>
<feature type="compositionally biased region" description="Polar residues" evidence="1">
    <location>
        <begin position="391"/>
        <end position="403"/>
    </location>
</feature>
<dbReference type="EMBL" id="LJSK01000013">
    <property type="protein sequence ID" value="KPI89981.1"/>
    <property type="molecule type" value="Genomic_DNA"/>
</dbReference>
<comment type="caution">
    <text evidence="3">The sequence shown here is derived from an EMBL/GenBank/DDBJ whole genome shotgun (WGS) entry which is preliminary data.</text>
</comment>
<feature type="compositionally biased region" description="Basic and acidic residues" evidence="1">
    <location>
        <begin position="1252"/>
        <end position="1264"/>
    </location>
</feature>
<feature type="compositionally biased region" description="Polar residues" evidence="1">
    <location>
        <begin position="317"/>
        <end position="329"/>
    </location>
</feature>
<feature type="compositionally biased region" description="Low complexity" evidence="1">
    <location>
        <begin position="1610"/>
        <end position="1632"/>
    </location>
</feature>
<feature type="compositionally biased region" description="Low complexity" evidence="1">
    <location>
        <begin position="204"/>
        <end position="218"/>
    </location>
</feature>
<feature type="region of interest" description="Disordered" evidence="1">
    <location>
        <begin position="141"/>
        <end position="168"/>
    </location>
</feature>
<feature type="compositionally biased region" description="Low complexity" evidence="1">
    <location>
        <begin position="1004"/>
        <end position="1022"/>
    </location>
</feature>
<feature type="compositionally biased region" description="Polar residues" evidence="1">
    <location>
        <begin position="361"/>
        <end position="384"/>
    </location>
</feature>
<evidence type="ECO:0000256" key="1">
    <source>
        <dbReference type="SAM" id="MobiDB-lite"/>
    </source>
</evidence>
<feature type="region of interest" description="Disordered" evidence="1">
    <location>
        <begin position="999"/>
        <end position="1026"/>
    </location>
</feature>
<feature type="region of interest" description="Disordered" evidence="1">
    <location>
        <begin position="1290"/>
        <end position="1385"/>
    </location>
</feature>
<feature type="region of interest" description="Disordered" evidence="1">
    <location>
        <begin position="1969"/>
        <end position="2007"/>
    </location>
</feature>
<feature type="region of interest" description="Disordered" evidence="1">
    <location>
        <begin position="1610"/>
        <end position="1708"/>
    </location>
</feature>
<keyword evidence="4" id="KW-1185">Reference proteome</keyword>
<feature type="compositionally biased region" description="Low complexity" evidence="1">
    <location>
        <begin position="535"/>
        <end position="547"/>
    </location>
</feature>
<feature type="region of interest" description="Disordered" evidence="1">
    <location>
        <begin position="1427"/>
        <end position="1563"/>
    </location>
</feature>
<feature type="compositionally biased region" description="Low complexity" evidence="1">
    <location>
        <begin position="1443"/>
        <end position="1455"/>
    </location>
</feature>
<dbReference type="VEuPathDB" id="TriTrypDB:Lsey_0013_0460"/>
<feature type="region of interest" description="Disordered" evidence="1">
    <location>
        <begin position="604"/>
        <end position="645"/>
    </location>
</feature>
<dbReference type="OrthoDB" id="266961at2759"/>
<dbReference type="Pfam" id="PF23398">
    <property type="entry name" value="FAZ1_cons"/>
    <property type="match status" value="1"/>
</dbReference>
<feature type="compositionally biased region" description="Low complexity" evidence="1">
    <location>
        <begin position="623"/>
        <end position="636"/>
    </location>
</feature>
<feature type="region of interest" description="Disordered" evidence="1">
    <location>
        <begin position="521"/>
        <end position="556"/>
    </location>
</feature>
<feature type="region of interest" description="Disordered" evidence="1">
    <location>
        <begin position="910"/>
        <end position="948"/>
    </location>
</feature>
<reference evidence="3 4" key="1">
    <citation type="journal article" date="2015" name="PLoS Pathog.">
        <title>Leptomonas seymouri: Adaptations to the Dixenous Life Cycle Analyzed by Genome Sequencing, Transcriptome Profiling and Co-infection with Leishmania donovani.</title>
        <authorList>
            <person name="Kraeva N."/>
            <person name="Butenko A."/>
            <person name="Hlavacova J."/>
            <person name="Kostygov A."/>
            <person name="Myskova J."/>
            <person name="Grybchuk D."/>
            <person name="Lestinova T."/>
            <person name="Votypka J."/>
            <person name="Volf P."/>
            <person name="Opperdoes F."/>
            <person name="Flegontov P."/>
            <person name="Lukes J."/>
            <person name="Yurchenko V."/>
        </authorList>
    </citation>
    <scope>NUCLEOTIDE SEQUENCE [LARGE SCALE GENOMIC DNA]</scope>
    <source>
        <strain evidence="3 4">ATCC 30220</strain>
    </source>
</reference>
<proteinExistence type="predicted"/>
<feature type="compositionally biased region" description="Basic and acidic residues" evidence="1">
    <location>
        <begin position="824"/>
        <end position="833"/>
    </location>
</feature>
<feature type="region of interest" description="Disordered" evidence="1">
    <location>
        <begin position="443"/>
        <end position="501"/>
    </location>
</feature>
<feature type="region of interest" description="Disordered" evidence="1">
    <location>
        <begin position="863"/>
        <end position="898"/>
    </location>
</feature>
<accession>A0A0N1I1F1</accession>
<protein>
    <recommendedName>
        <fullName evidence="2">PDZ domain-containing protein</fullName>
    </recommendedName>
</protein>
<name>A0A0N1I1F1_LEPSE</name>
<feature type="domain" description="PDZ" evidence="2">
    <location>
        <begin position="1785"/>
        <end position="1820"/>
    </location>
</feature>
<feature type="compositionally biased region" description="Low complexity" evidence="1">
    <location>
        <begin position="1694"/>
        <end position="1705"/>
    </location>
</feature>
<feature type="compositionally biased region" description="Polar residues" evidence="1">
    <location>
        <begin position="796"/>
        <end position="823"/>
    </location>
</feature>
<feature type="region of interest" description="Disordered" evidence="1">
    <location>
        <begin position="1226"/>
        <end position="1278"/>
    </location>
</feature>
<feature type="region of interest" description="Disordered" evidence="1">
    <location>
        <begin position="793"/>
        <end position="842"/>
    </location>
</feature>
<feature type="compositionally biased region" description="Basic and acidic residues" evidence="1">
    <location>
        <begin position="350"/>
        <end position="360"/>
    </location>
</feature>
<organism evidence="3 4">
    <name type="scientific">Leptomonas seymouri</name>
    <dbReference type="NCBI Taxonomy" id="5684"/>
    <lineage>
        <taxon>Eukaryota</taxon>
        <taxon>Discoba</taxon>
        <taxon>Euglenozoa</taxon>
        <taxon>Kinetoplastea</taxon>
        <taxon>Metakinetoplastina</taxon>
        <taxon>Trypanosomatida</taxon>
        <taxon>Trypanosomatidae</taxon>
        <taxon>Leishmaniinae</taxon>
        <taxon>Leptomonas</taxon>
    </lineage>
</organism>
<dbReference type="PROSITE" id="PS50106">
    <property type="entry name" value="PDZ"/>
    <property type="match status" value="1"/>
</dbReference>
<feature type="compositionally biased region" description="Polar residues" evidence="1">
    <location>
        <begin position="1528"/>
        <end position="1537"/>
    </location>
</feature>
<feature type="region of interest" description="Disordered" evidence="1">
    <location>
        <begin position="204"/>
        <end position="288"/>
    </location>
</feature>
<feature type="compositionally biased region" description="Polar residues" evidence="1">
    <location>
        <begin position="1461"/>
        <end position="1473"/>
    </location>
</feature>
<gene>
    <name evidence="3" type="ORF">ABL78_0949</name>
</gene>
<feature type="region of interest" description="Disordered" evidence="1">
    <location>
        <begin position="310"/>
        <end position="403"/>
    </location>
</feature>
<evidence type="ECO:0000313" key="3">
    <source>
        <dbReference type="EMBL" id="KPI89981.1"/>
    </source>
</evidence>
<evidence type="ECO:0000259" key="2">
    <source>
        <dbReference type="PROSITE" id="PS50106"/>
    </source>
</evidence>
<feature type="compositionally biased region" description="Low complexity" evidence="1">
    <location>
        <begin position="920"/>
        <end position="939"/>
    </location>
</feature>
<dbReference type="Proteomes" id="UP000038009">
    <property type="component" value="Unassembled WGS sequence"/>
</dbReference>
<feature type="compositionally biased region" description="Low complexity" evidence="1">
    <location>
        <begin position="1372"/>
        <end position="1385"/>
    </location>
</feature>